<dbReference type="InterPro" id="IPR002052">
    <property type="entry name" value="DNA_methylase_N6_adenine_CS"/>
</dbReference>
<comment type="caution">
    <text evidence="8">The sequence shown here is derived from an EMBL/GenBank/DDBJ whole genome shotgun (WGS) entry which is preliminary data.</text>
</comment>
<name>A0ABU4Y883_9HYPH</name>
<proteinExistence type="predicted"/>
<feature type="domain" description="Type II methyltransferase M.TaqI-like" evidence="6">
    <location>
        <begin position="272"/>
        <end position="451"/>
    </location>
</feature>
<evidence type="ECO:0000256" key="4">
    <source>
        <dbReference type="ARBA" id="ARBA00022691"/>
    </source>
</evidence>
<keyword evidence="2 8" id="KW-0489">Methyltransferase</keyword>
<evidence type="ECO:0000313" key="8">
    <source>
        <dbReference type="EMBL" id="MDX8483149.1"/>
    </source>
</evidence>
<keyword evidence="4" id="KW-0949">S-adenosyl-L-methionine</keyword>
<evidence type="ECO:0000259" key="6">
    <source>
        <dbReference type="Pfam" id="PF07669"/>
    </source>
</evidence>
<dbReference type="InterPro" id="IPR050953">
    <property type="entry name" value="N4_N6_ade-DNA_methylase"/>
</dbReference>
<feature type="domain" description="DUF7008" evidence="7">
    <location>
        <begin position="819"/>
        <end position="1241"/>
    </location>
</feature>
<dbReference type="EC" id="2.1.1.72" evidence="1"/>
<keyword evidence="3 8" id="KW-0808">Transferase</keyword>
<accession>A0ABU4Y883</accession>
<dbReference type="Gene3D" id="3.40.50.150">
    <property type="entry name" value="Vaccinia Virus protein VP39"/>
    <property type="match status" value="1"/>
</dbReference>
<dbReference type="InterPro" id="IPR029063">
    <property type="entry name" value="SAM-dependent_MTases_sf"/>
</dbReference>
<evidence type="ECO:0000256" key="1">
    <source>
        <dbReference type="ARBA" id="ARBA00011900"/>
    </source>
</evidence>
<dbReference type="SUPFAM" id="SSF53335">
    <property type="entry name" value="S-adenosyl-L-methionine-dependent methyltransferases"/>
    <property type="match status" value="1"/>
</dbReference>
<dbReference type="GO" id="GO:0032259">
    <property type="term" value="P:methylation"/>
    <property type="evidence" value="ECO:0007669"/>
    <property type="project" value="UniProtKB-KW"/>
</dbReference>
<evidence type="ECO:0000256" key="2">
    <source>
        <dbReference type="ARBA" id="ARBA00022603"/>
    </source>
</evidence>
<evidence type="ECO:0000313" key="9">
    <source>
        <dbReference type="Proteomes" id="UP001287059"/>
    </source>
</evidence>
<dbReference type="InterPro" id="IPR054277">
    <property type="entry name" value="DUF7008"/>
</dbReference>
<evidence type="ECO:0000256" key="5">
    <source>
        <dbReference type="ARBA" id="ARBA00047942"/>
    </source>
</evidence>
<evidence type="ECO:0000256" key="3">
    <source>
        <dbReference type="ARBA" id="ARBA00022679"/>
    </source>
</evidence>
<evidence type="ECO:0000259" key="7">
    <source>
        <dbReference type="Pfam" id="PF22654"/>
    </source>
</evidence>
<reference evidence="8 9" key="1">
    <citation type="submission" date="2023-08" db="EMBL/GenBank/DDBJ databases">
        <title>Implementing the SeqCode for naming new Mesorhizobium species isolated from Vachellia karroo root nodules.</title>
        <authorList>
            <person name="Van Lill M."/>
        </authorList>
    </citation>
    <scope>NUCLEOTIDE SEQUENCE [LARGE SCALE GENOMIC DNA]</scope>
    <source>
        <strain evidence="8 9">VK24D</strain>
    </source>
</reference>
<dbReference type="InterPro" id="IPR011639">
    <property type="entry name" value="MethylTrfase_TaqI-like_dom"/>
</dbReference>
<dbReference type="GO" id="GO:0009007">
    <property type="term" value="F:site-specific DNA-methyltransferase (adenine-specific) activity"/>
    <property type="evidence" value="ECO:0007669"/>
    <property type="project" value="UniProtKB-EC"/>
</dbReference>
<comment type="catalytic activity">
    <reaction evidence="5">
        <text>a 2'-deoxyadenosine in DNA + S-adenosyl-L-methionine = an N(6)-methyl-2'-deoxyadenosine in DNA + S-adenosyl-L-homocysteine + H(+)</text>
        <dbReference type="Rhea" id="RHEA:15197"/>
        <dbReference type="Rhea" id="RHEA-COMP:12418"/>
        <dbReference type="Rhea" id="RHEA-COMP:12419"/>
        <dbReference type="ChEBI" id="CHEBI:15378"/>
        <dbReference type="ChEBI" id="CHEBI:57856"/>
        <dbReference type="ChEBI" id="CHEBI:59789"/>
        <dbReference type="ChEBI" id="CHEBI:90615"/>
        <dbReference type="ChEBI" id="CHEBI:90616"/>
        <dbReference type="EC" id="2.1.1.72"/>
    </reaction>
</comment>
<organism evidence="8 9">
    <name type="scientific">Mesorhizobium album</name>
    <dbReference type="NCBI Taxonomy" id="3072314"/>
    <lineage>
        <taxon>Bacteria</taxon>
        <taxon>Pseudomonadati</taxon>
        <taxon>Pseudomonadota</taxon>
        <taxon>Alphaproteobacteria</taxon>
        <taxon>Hyphomicrobiales</taxon>
        <taxon>Phyllobacteriaceae</taxon>
        <taxon>Mesorhizobium</taxon>
    </lineage>
</organism>
<dbReference type="RefSeq" id="WP_320291259.1">
    <property type="nucleotide sequence ID" value="NZ_JAVIIW010000069.1"/>
</dbReference>
<dbReference type="Proteomes" id="UP001287059">
    <property type="component" value="Unassembled WGS sequence"/>
</dbReference>
<sequence length="1246" mass="140081">MVDAGRLLGDLKKLRKRLEEDLRHYHAASAGRAAMEAEWREARETKRTADTFETFFSAAVDQSAVHWILALVFLRFLEDNRLLDRPIIAGPGERLDLAMLRQRDWFRSRPEDSDAEYLLAVFGEVALLPGLAGLFDPSHNPLFRLPVSGDGAIALFEFFRQRSLETGELLHDFTDPDWNTRFLGDLYQDLSEEARKRFALLQTPEFVEEWILSRTLHPAIREFGYEEVRMIDPTCGSGHFLLGGFRRMLEEWQRHAPEMPPAAQAQRALDAVAGVDLNPFAVEIARFRLLVAALRAAGDTRLAAAPDFHFQLATGDSLLHGRHFFLQELGGTSEGFRRTMHHHYTAEDTEALDTVLGRQYHAVVGNPPYITPKDAAMRDAYRDIYHSCHMKYGLGAPFTERFFDLAQEGTRDRSAGFIGLIVANSFMKREFGKKLIEDVLPKLDVTHVVDCSGAYIPGHGTPTVILFGRNRAPVTSVVRTVRGVRGEPSAPDNPGKGLVWSAIVAQTDLDKSESAFISTEDSPRESLARHPWNMGGGGTAEVQEAIVENRPTLTSLQPQIGFASFPGADDLFMAPAQAFVRVGVARTLIKQIIIGEHVRDYSIVVGDSAIVPYGPDRTLLPLAGLGKAERLLWKYRTTLAGIVSFGGKTKADLGEPWWGWYRWVAERYRTPLAITFAFVATHNHFVLDRGGKVFKQSAPVIKLPANASEADHLGLLGLLNSSTACFWMKQVFHNKGSTVDDRGARQRTDPFEDFYEYTGTGLQKFPVADERPVELAGALDVAAQRFGDKLPSTLCVRAIPTREVLDAARTEAEGARGCMIALQEELDWHCYRLYGLLHDSLEHPSPPPLRPGDRAFEIVMARRMAVGQLKTAWFERHGSTPITELPAHWPADYRAIVERRIALIESDLTIGLIERPEYKRRWQSEPWEKMEQNALRAWLLDRLEDPRFWSAGDPRILSTQALADAARHDPDFLAVSALYTGRTAFDLDALVAELAGSESVPFLASLRYTATGLRKHADWEATWENQREEDTIDAAVEARRDEFLRTGWGQMNPRYDGESADDFAKRMTDGLGAEDVRKAAETAIAKETKRRKAAEIGDIPVPPKYKNSDFQSQDYWRLRGGLDVSKERFVSFPHCARDADPSFPILWAGYDHLAQARAIAAWYVERKDVDGWPKERLTPLLAGLLELVPWVRQWHNEIDIEMGLRMGDFFQGYVEEQARELGLTLGDLRSWAPPARVRGRGRRATA</sequence>
<gene>
    <name evidence="8" type="primary">pglX</name>
    <name evidence="8" type="ORF">RFN28_32560</name>
</gene>
<dbReference type="PANTHER" id="PTHR33841">
    <property type="entry name" value="DNA METHYLTRANSFERASE YEEA-RELATED"/>
    <property type="match status" value="1"/>
</dbReference>
<dbReference type="PANTHER" id="PTHR33841:SF1">
    <property type="entry name" value="DNA METHYLTRANSFERASE A"/>
    <property type="match status" value="1"/>
</dbReference>
<protein>
    <recommendedName>
        <fullName evidence="1">site-specific DNA-methyltransferase (adenine-specific)</fullName>
        <ecNumber evidence="1">2.1.1.72</ecNumber>
    </recommendedName>
</protein>
<dbReference type="NCBIfam" id="NF033451">
    <property type="entry name" value="BREX_2_MTaseX"/>
    <property type="match status" value="1"/>
</dbReference>
<dbReference type="Pfam" id="PF07669">
    <property type="entry name" value="Eco57I"/>
    <property type="match status" value="1"/>
</dbReference>
<dbReference type="Pfam" id="PF22654">
    <property type="entry name" value="DUF7008"/>
    <property type="match status" value="1"/>
</dbReference>
<dbReference type="PROSITE" id="PS00092">
    <property type="entry name" value="N6_MTASE"/>
    <property type="match status" value="1"/>
</dbReference>
<keyword evidence="9" id="KW-1185">Reference proteome</keyword>
<dbReference type="EMBL" id="JAVIIW010000069">
    <property type="protein sequence ID" value="MDX8483149.1"/>
    <property type="molecule type" value="Genomic_DNA"/>
</dbReference>